<sequence>MKWAFLLVLTWALGLGQAAIQLDGTQAVEPATSDEDPSPIANINTYHPDQHDCPLPCTDYANTHGWISYHTVQRLRRCAEPMLLQLAVSQTELEPVESPKKSDRPVLASLDVAPACFVDGTEVEVMPEVSQSSHGRGRPEQIEALLEGLGAFFKTPDNCDENILFACHNQTVAGVYIGAGLGKPIIASALDALAKSIGSSSSAPARTVVQLCGRDRQAERVLGIAIESDRNLALVRKSVLAWSKGIRSNSIWAAYRYIKVQSGDGFASLASRCGIPGGAHKYREELEA</sequence>
<dbReference type="PANTHER" id="PTHR47700:SF2">
    <property type="entry name" value="CHITINASE"/>
    <property type="match status" value="1"/>
</dbReference>
<keyword evidence="1" id="KW-0147">Chitin-binding</keyword>
<evidence type="ECO:0000313" key="5">
    <source>
        <dbReference type="Proteomes" id="UP001287356"/>
    </source>
</evidence>
<evidence type="ECO:0000256" key="3">
    <source>
        <dbReference type="SAM" id="SignalP"/>
    </source>
</evidence>
<reference evidence="4" key="1">
    <citation type="journal article" date="2023" name="Mol. Phylogenet. Evol.">
        <title>Genome-scale phylogeny and comparative genomics of the fungal order Sordariales.</title>
        <authorList>
            <person name="Hensen N."/>
            <person name="Bonometti L."/>
            <person name="Westerberg I."/>
            <person name="Brannstrom I.O."/>
            <person name="Guillou S."/>
            <person name="Cros-Aarteil S."/>
            <person name="Calhoun S."/>
            <person name="Haridas S."/>
            <person name="Kuo A."/>
            <person name="Mondo S."/>
            <person name="Pangilinan J."/>
            <person name="Riley R."/>
            <person name="LaButti K."/>
            <person name="Andreopoulos B."/>
            <person name="Lipzen A."/>
            <person name="Chen C."/>
            <person name="Yan M."/>
            <person name="Daum C."/>
            <person name="Ng V."/>
            <person name="Clum A."/>
            <person name="Steindorff A."/>
            <person name="Ohm R.A."/>
            <person name="Martin F."/>
            <person name="Silar P."/>
            <person name="Natvig D.O."/>
            <person name="Lalanne C."/>
            <person name="Gautier V."/>
            <person name="Ament-Velasquez S.L."/>
            <person name="Kruys A."/>
            <person name="Hutchinson M.I."/>
            <person name="Powell A.J."/>
            <person name="Barry K."/>
            <person name="Miller A.N."/>
            <person name="Grigoriev I.V."/>
            <person name="Debuchy R."/>
            <person name="Gladieux P."/>
            <person name="Hiltunen Thoren M."/>
            <person name="Johannesson H."/>
        </authorList>
    </citation>
    <scope>NUCLEOTIDE SEQUENCE</scope>
    <source>
        <strain evidence="4">CBS 958.72</strain>
    </source>
</reference>
<evidence type="ECO:0000313" key="4">
    <source>
        <dbReference type="EMBL" id="KAK3368853.1"/>
    </source>
</evidence>
<evidence type="ECO:0000256" key="2">
    <source>
        <dbReference type="ARBA" id="ARBA00023026"/>
    </source>
</evidence>
<proteinExistence type="predicted"/>
<dbReference type="AlphaFoldDB" id="A0AAE0K2E5"/>
<dbReference type="EMBL" id="JAULSN010000006">
    <property type="protein sequence ID" value="KAK3368853.1"/>
    <property type="molecule type" value="Genomic_DNA"/>
</dbReference>
<dbReference type="PANTHER" id="PTHR47700">
    <property type="entry name" value="V CHITINASE, PUTATIVE (AFU_ORTHOLOGUE AFUA_6G13720)-RELATED"/>
    <property type="match status" value="1"/>
</dbReference>
<dbReference type="Proteomes" id="UP001287356">
    <property type="component" value="Unassembled WGS sequence"/>
</dbReference>
<keyword evidence="5" id="KW-1185">Reference proteome</keyword>
<protein>
    <submittedName>
        <fullName evidence="4">Chitinase</fullName>
    </submittedName>
</protein>
<evidence type="ECO:0000256" key="1">
    <source>
        <dbReference type="ARBA" id="ARBA00022669"/>
    </source>
</evidence>
<gene>
    <name evidence="4" type="ORF">B0T24DRAFT_650674</name>
</gene>
<comment type="caution">
    <text evidence="4">The sequence shown here is derived from an EMBL/GenBank/DDBJ whole genome shotgun (WGS) entry which is preliminary data.</text>
</comment>
<organism evidence="4 5">
    <name type="scientific">Lasiosphaeria ovina</name>
    <dbReference type="NCBI Taxonomy" id="92902"/>
    <lineage>
        <taxon>Eukaryota</taxon>
        <taxon>Fungi</taxon>
        <taxon>Dikarya</taxon>
        <taxon>Ascomycota</taxon>
        <taxon>Pezizomycotina</taxon>
        <taxon>Sordariomycetes</taxon>
        <taxon>Sordariomycetidae</taxon>
        <taxon>Sordariales</taxon>
        <taxon>Lasiosphaeriaceae</taxon>
        <taxon>Lasiosphaeria</taxon>
    </lineage>
</organism>
<dbReference type="InterPro" id="IPR053214">
    <property type="entry name" value="LysM12-like"/>
</dbReference>
<name>A0AAE0K2E5_9PEZI</name>
<feature type="signal peptide" evidence="3">
    <location>
        <begin position="1"/>
        <end position="18"/>
    </location>
</feature>
<feature type="chain" id="PRO_5041899378" evidence="3">
    <location>
        <begin position="19"/>
        <end position="288"/>
    </location>
</feature>
<keyword evidence="3" id="KW-0732">Signal</keyword>
<dbReference type="GO" id="GO:0008061">
    <property type="term" value="F:chitin binding"/>
    <property type="evidence" value="ECO:0007669"/>
    <property type="project" value="UniProtKB-KW"/>
</dbReference>
<accession>A0AAE0K2E5</accession>
<keyword evidence="2" id="KW-0843">Virulence</keyword>
<reference evidence="4" key="2">
    <citation type="submission" date="2023-06" db="EMBL/GenBank/DDBJ databases">
        <authorList>
            <consortium name="Lawrence Berkeley National Laboratory"/>
            <person name="Haridas S."/>
            <person name="Hensen N."/>
            <person name="Bonometti L."/>
            <person name="Westerberg I."/>
            <person name="Brannstrom I.O."/>
            <person name="Guillou S."/>
            <person name="Cros-Aarteil S."/>
            <person name="Calhoun S."/>
            <person name="Kuo A."/>
            <person name="Mondo S."/>
            <person name="Pangilinan J."/>
            <person name="Riley R."/>
            <person name="Labutti K."/>
            <person name="Andreopoulos B."/>
            <person name="Lipzen A."/>
            <person name="Chen C."/>
            <person name="Yanf M."/>
            <person name="Daum C."/>
            <person name="Ng V."/>
            <person name="Clum A."/>
            <person name="Steindorff A."/>
            <person name="Ohm R."/>
            <person name="Martin F."/>
            <person name="Silar P."/>
            <person name="Natvig D."/>
            <person name="Lalanne C."/>
            <person name="Gautier V."/>
            <person name="Ament-Velasquez S.L."/>
            <person name="Kruys A."/>
            <person name="Hutchinson M.I."/>
            <person name="Powell A.J."/>
            <person name="Barry K."/>
            <person name="Miller A.N."/>
            <person name="Grigoriev I.V."/>
            <person name="Debuchy R."/>
            <person name="Gladieux P."/>
            <person name="Thoren M.H."/>
            <person name="Johannesson H."/>
        </authorList>
    </citation>
    <scope>NUCLEOTIDE SEQUENCE</scope>
    <source>
        <strain evidence="4">CBS 958.72</strain>
    </source>
</reference>